<dbReference type="InterPro" id="IPR053136">
    <property type="entry name" value="UTP_pyrophosphatase-like"/>
</dbReference>
<organism evidence="2 3">
    <name type="scientific">Alishewanella maricola</name>
    <dbReference type="NCBI Taxonomy" id="2795740"/>
    <lineage>
        <taxon>Bacteria</taxon>
        <taxon>Pseudomonadati</taxon>
        <taxon>Pseudomonadota</taxon>
        <taxon>Gammaproteobacteria</taxon>
        <taxon>Alteromonadales</taxon>
        <taxon>Alteromonadaceae</taxon>
        <taxon>Alishewanella</taxon>
    </lineage>
</organism>
<dbReference type="InterPro" id="IPR002725">
    <property type="entry name" value="YgjP-like_metallopeptidase"/>
</dbReference>
<sequence length="235" mass="27062">MAILSGQTALPFNYQVIYSRRRSVQLAIKAGQLTIRAPKGTSSQFISALLARKQQWILLHLARTEAEADSAVAALDRHEILVSGQSIPFCWQLAAKANVVMTERQCKVSIPTRVKPERRALYLNRQLQEYFVPLAEQYFQQAVASQAQLMGCKPKAIRIGNWQRKWGFCNSLSEVGFNWRLMQAPTWVAEYVVVHELAHLTHMNHSNAFWQRVTKFSADYRLAEQWLKQHQRLLL</sequence>
<accession>A0ABS8C598</accession>
<gene>
    <name evidence="2" type="ORF">JAO78_011890</name>
</gene>
<feature type="domain" description="YgjP-like metallopeptidase" evidence="1">
    <location>
        <begin position="22"/>
        <end position="230"/>
    </location>
</feature>
<evidence type="ECO:0000313" key="3">
    <source>
        <dbReference type="Proteomes" id="UP000633814"/>
    </source>
</evidence>
<protein>
    <submittedName>
        <fullName evidence="2">M48 family metallopeptidase</fullName>
    </submittedName>
</protein>
<dbReference type="Pfam" id="PF01863">
    <property type="entry name" value="YgjP-like"/>
    <property type="match status" value="1"/>
</dbReference>
<dbReference type="Proteomes" id="UP000633814">
    <property type="component" value="Unassembled WGS sequence"/>
</dbReference>
<name>A0ABS8C598_9ALTE</name>
<comment type="caution">
    <text evidence="2">The sequence shown here is derived from an EMBL/GenBank/DDBJ whole genome shotgun (WGS) entry which is preliminary data.</text>
</comment>
<dbReference type="Gene3D" id="3.30.2010.10">
    <property type="entry name" value="Metalloproteases ('zincins'), catalytic domain"/>
    <property type="match status" value="1"/>
</dbReference>
<dbReference type="PANTHER" id="PTHR30399">
    <property type="entry name" value="UNCHARACTERIZED PROTEIN YGJP"/>
    <property type="match status" value="1"/>
</dbReference>
<proteinExistence type="predicted"/>
<keyword evidence="3" id="KW-1185">Reference proteome</keyword>
<dbReference type="CDD" id="cd07344">
    <property type="entry name" value="M48_yhfN_like"/>
    <property type="match status" value="1"/>
</dbReference>
<reference evidence="2 3" key="1">
    <citation type="submission" date="2021-10" db="EMBL/GenBank/DDBJ databases">
        <title>Alishewanella koreense sp. nov. isolated from seawater of southwestern coast in South Korea and the proposal for the reclassification of Rheinheimera perlucida and Rheinheimera tuosuensis as Arsukibacterium perlucida and Arsukibacterium tuosuensis.</title>
        <authorList>
            <person name="Kim K.H."/>
            <person name="Ruan W."/>
            <person name="Kim K.R."/>
            <person name="Baek J.H."/>
            <person name="Jeon C.O."/>
        </authorList>
    </citation>
    <scope>NUCLEOTIDE SEQUENCE [LARGE SCALE GENOMIC DNA]</scope>
    <source>
        <strain evidence="2 3">16-MA</strain>
    </source>
</reference>
<dbReference type="RefSeq" id="WP_226751580.1">
    <property type="nucleotide sequence ID" value="NZ_JAEINI020000007.1"/>
</dbReference>
<evidence type="ECO:0000313" key="2">
    <source>
        <dbReference type="EMBL" id="MCB5227513.1"/>
    </source>
</evidence>
<dbReference type="PANTHER" id="PTHR30399:SF1">
    <property type="entry name" value="UTP PYROPHOSPHATASE"/>
    <property type="match status" value="1"/>
</dbReference>
<evidence type="ECO:0000259" key="1">
    <source>
        <dbReference type="Pfam" id="PF01863"/>
    </source>
</evidence>
<dbReference type="EMBL" id="JAEINI020000007">
    <property type="protein sequence ID" value="MCB5227513.1"/>
    <property type="molecule type" value="Genomic_DNA"/>
</dbReference>